<evidence type="ECO:0000313" key="6">
    <source>
        <dbReference type="Proteomes" id="UP001149090"/>
    </source>
</evidence>
<feature type="domain" description="EF-hand" evidence="4">
    <location>
        <begin position="865"/>
        <end position="900"/>
    </location>
</feature>
<comment type="caution">
    <text evidence="5">The sequence shown here is derived from an EMBL/GenBank/DDBJ whole genome shotgun (WGS) entry which is preliminary data.</text>
</comment>
<keyword evidence="1" id="KW-0106">Calcium</keyword>
<reference evidence="5" key="1">
    <citation type="submission" date="2022-10" db="EMBL/GenBank/DDBJ databases">
        <title>Novel sulphate-reducing endosymbionts in the free-living metamonad Anaeramoeba.</title>
        <authorList>
            <person name="Jerlstrom-Hultqvist J."/>
            <person name="Cepicka I."/>
            <person name="Gallot-Lavallee L."/>
            <person name="Salas-Leiva D."/>
            <person name="Curtis B.A."/>
            <person name="Zahonova K."/>
            <person name="Pipaliya S."/>
            <person name="Dacks J."/>
            <person name="Roger A.J."/>
        </authorList>
    </citation>
    <scope>NUCLEOTIDE SEQUENCE</scope>
    <source>
        <strain evidence="5">BMAN</strain>
    </source>
</reference>
<feature type="coiled-coil region" evidence="2">
    <location>
        <begin position="255"/>
        <end position="286"/>
    </location>
</feature>
<dbReference type="GO" id="GO:0005509">
    <property type="term" value="F:calcium ion binding"/>
    <property type="evidence" value="ECO:0007669"/>
    <property type="project" value="InterPro"/>
</dbReference>
<sequence>MSRTGRTAGPKNQDWVRLQRKIFSRWVKQKLLRTRPEIQVNDVVEDIKDGVLLINLIEVLSESKYDGKYVAKPKMSIHRIDNLNNGLKFAWSKGVDMKVKPSAEQLEKGDQRGTLALVWAIMMKYIKIDDGSGGEALNAKDALLMWCKNKTAGYKGVEITDFKKSFADGMALCAIIHKHRPKMIDWESLDSSDPIKTLKTAQDAAEKYFALEQYITPDEIRRLDENSMVVYVSEYYYGIAEQRKLDLAARRIKKLILLTKENDRLKAEYNKTARNFKATLKKVEKVLEDRTIDNTMAGAKRRLEEFYDYKAKDKSSLISDQLNLESNYNNLAMRLAHHKRPEFKPEKGCSLKEVEQDMLHLEECEKERKIALHAELNRQLRLVNLAQQHESRYNKIADYCKDKQEYLEIREEISSVSEAQLALRILDGVVKENASMIATGVAKLKSLSAELKKEKYENQKHIESRDADVDSKFKILNDLAKQKKVILDDHLKREEFIEHVQELNDNHHNQFDKINEWAESKRTNLQTHEEISSVYQARKYLNIFDSTQKDIETSKKTTINEFVRFGNEIMGMKYESNLSQYIFDLRQYQNKSFGADKLQDIQDRHDTINAALEEFVTLAQEKKKYLDHSLATEQEKERLRLEFADLSSDYLKFMKFAIEDAGLHDFGFTLEEVENYQKTLEKLTTDARSQANKKKEAIQKTKKQMDALSVTENPYSTYDLNQAESALRSLEKAISDRQSAYDAELKRQRDNDALCKKFAQMAEPFSKWISEQKDKITISKDTLEGQLNFVTKNISSIPSEKKKLDPLKSLQDEMEKKGIQNNRHTSLTLKDVLVQFEQFEIFLTRKKKMLEEEIEHQKLRGITEEQMQEIEENFKQFDFDNSGTIDRKELTACLYSLGEERSPKEIAKIMQEYGDGNEISYERFKDFMIVIFGDTDTKDEIINSFILINRGFKVAKKDLMELVMDDHDIDYISKTAPKLDDGYDFYAWTEDVFAR</sequence>
<organism evidence="5 6">
    <name type="scientific">Anaeramoeba ignava</name>
    <name type="common">Anaerobic marine amoeba</name>
    <dbReference type="NCBI Taxonomy" id="1746090"/>
    <lineage>
        <taxon>Eukaryota</taxon>
        <taxon>Metamonada</taxon>
        <taxon>Anaeramoebidae</taxon>
        <taxon>Anaeramoeba</taxon>
    </lineage>
</organism>
<dbReference type="PROSITE" id="PS00018">
    <property type="entry name" value="EF_HAND_1"/>
    <property type="match status" value="1"/>
</dbReference>
<gene>
    <name evidence="5" type="ORF">M0811_00237</name>
</gene>
<dbReference type="SUPFAM" id="SSF47473">
    <property type="entry name" value="EF-hand"/>
    <property type="match status" value="1"/>
</dbReference>
<dbReference type="SUPFAM" id="SSF46966">
    <property type="entry name" value="Spectrin repeat"/>
    <property type="match status" value="4"/>
</dbReference>
<dbReference type="AlphaFoldDB" id="A0A9Q0RE84"/>
<dbReference type="InterPro" id="IPR011992">
    <property type="entry name" value="EF-hand-dom_pair"/>
</dbReference>
<evidence type="ECO:0000256" key="1">
    <source>
        <dbReference type="ARBA" id="ARBA00022837"/>
    </source>
</evidence>
<dbReference type="PROSITE" id="PS50222">
    <property type="entry name" value="EF_HAND_2"/>
    <property type="match status" value="1"/>
</dbReference>
<dbReference type="InterPro" id="IPR036872">
    <property type="entry name" value="CH_dom_sf"/>
</dbReference>
<proteinExistence type="predicted"/>
<evidence type="ECO:0000259" key="4">
    <source>
        <dbReference type="PROSITE" id="PS50222"/>
    </source>
</evidence>
<dbReference type="InterPro" id="IPR001715">
    <property type="entry name" value="CH_dom"/>
</dbReference>
<evidence type="ECO:0000256" key="2">
    <source>
        <dbReference type="SAM" id="Coils"/>
    </source>
</evidence>
<evidence type="ECO:0000259" key="3">
    <source>
        <dbReference type="PROSITE" id="PS50021"/>
    </source>
</evidence>
<dbReference type="InterPro" id="IPR018247">
    <property type="entry name" value="EF_Hand_1_Ca_BS"/>
</dbReference>
<dbReference type="SUPFAM" id="SSF47576">
    <property type="entry name" value="Calponin-homology domain, CH-domain"/>
    <property type="match status" value="1"/>
</dbReference>
<dbReference type="Gene3D" id="1.10.238.10">
    <property type="entry name" value="EF-hand"/>
    <property type="match status" value="1"/>
</dbReference>
<dbReference type="Proteomes" id="UP001149090">
    <property type="component" value="Unassembled WGS sequence"/>
</dbReference>
<dbReference type="PROSITE" id="PS50021">
    <property type="entry name" value="CH"/>
    <property type="match status" value="2"/>
</dbReference>
<dbReference type="CDD" id="cd00051">
    <property type="entry name" value="EFh"/>
    <property type="match status" value="1"/>
</dbReference>
<keyword evidence="2" id="KW-0175">Coiled coil</keyword>
<dbReference type="SMART" id="SM01184">
    <property type="entry name" value="efhand_Ca_insen"/>
    <property type="match status" value="1"/>
</dbReference>
<dbReference type="PANTHER" id="PTHR11915">
    <property type="entry name" value="SPECTRIN/FILAMIN RELATED CYTOSKELETAL PROTEIN"/>
    <property type="match status" value="1"/>
</dbReference>
<evidence type="ECO:0000313" key="5">
    <source>
        <dbReference type="EMBL" id="KAJ5076917.1"/>
    </source>
</evidence>
<dbReference type="Gene3D" id="1.10.418.10">
    <property type="entry name" value="Calponin-like domain"/>
    <property type="match status" value="2"/>
</dbReference>
<feature type="coiled-coil region" evidence="2">
    <location>
        <begin position="673"/>
        <end position="740"/>
    </location>
</feature>
<dbReference type="SMART" id="SM00054">
    <property type="entry name" value="EFh"/>
    <property type="match status" value="1"/>
</dbReference>
<dbReference type="Pfam" id="PF13405">
    <property type="entry name" value="EF-hand_6"/>
    <property type="match status" value="1"/>
</dbReference>
<feature type="domain" description="Calponin-homology (CH)" evidence="3">
    <location>
        <begin position="137"/>
        <end position="240"/>
    </location>
</feature>
<feature type="domain" description="Calponin-homology (CH)" evidence="3">
    <location>
        <begin position="17"/>
        <end position="126"/>
    </location>
</feature>
<keyword evidence="6" id="KW-1185">Reference proteome</keyword>
<dbReference type="EMBL" id="JAPDFW010000059">
    <property type="protein sequence ID" value="KAJ5076917.1"/>
    <property type="molecule type" value="Genomic_DNA"/>
</dbReference>
<accession>A0A9Q0RE84</accession>
<dbReference type="InterPro" id="IPR002048">
    <property type="entry name" value="EF_hand_dom"/>
</dbReference>
<name>A0A9Q0RE84_ANAIG</name>
<dbReference type="Pfam" id="PF00307">
    <property type="entry name" value="CH"/>
    <property type="match status" value="2"/>
</dbReference>
<dbReference type="Gene3D" id="1.20.58.60">
    <property type="match status" value="4"/>
</dbReference>
<dbReference type="OrthoDB" id="186625at2759"/>
<dbReference type="SMART" id="SM00033">
    <property type="entry name" value="CH"/>
    <property type="match status" value="2"/>
</dbReference>
<protein>
    <submittedName>
        <fullName evidence="5">Alpha-actinin-2</fullName>
    </submittedName>
</protein>